<dbReference type="EMBL" id="JAJOMB010000012">
    <property type="protein sequence ID" value="MCD5313474.1"/>
    <property type="molecule type" value="Genomic_DNA"/>
</dbReference>
<evidence type="ECO:0000313" key="4">
    <source>
        <dbReference type="EMBL" id="MCD5313474.1"/>
    </source>
</evidence>
<dbReference type="InterPro" id="IPR012912">
    <property type="entry name" value="Plasmid_pRiA4b_Orf3-like"/>
</dbReference>
<dbReference type="Pfam" id="PF07929">
    <property type="entry name" value="PRiA4_ORF3"/>
    <property type="match status" value="1"/>
</dbReference>
<feature type="region of interest" description="Disordered" evidence="1">
    <location>
        <begin position="1"/>
        <end position="22"/>
    </location>
</feature>
<feature type="domain" description="Plasmid pRiA4b Orf3-like" evidence="3">
    <location>
        <begin position="311"/>
        <end position="427"/>
    </location>
</feature>
<evidence type="ECO:0000256" key="2">
    <source>
        <dbReference type="SAM" id="SignalP"/>
    </source>
</evidence>
<sequence>MAQKKRRPPRRSATRSSASLSLAPIVPASAQALAPLPLPDELSDLPDDEGREIAQGVVTSLLKALGQTRHRMDAELAIASIFGTVTDGLDDADDLRRIDATSLLLKYAVASCLQAPSPEALGLLLLLADQGPAHVRELALDAAQQLQGLNIAPPRWAQPASLVVQRTWLYGDVSGVQSSCGIHFSYGHREHTLMVLIDHDLGGGIKDTWFVQGSDGLRAREGAAAMAAENPGAYFRDIEEKEALGYLQDALSRPACPEQPDQIEDVDAFLYLTHTRSRQLAERLGAPDVSLYSDVLWSNGGVEPDVHVEEILQVKVSIVGSKPPTWRRLELPDALTLPALHQIIQAAFGWSDKHSHEFVYGTGRNRKPLDEALDTMRLFWLLKGIGEKATYTYGPWQLTLECEKIFDPQEDIGYPRCTGGRRAAPPNLLSAAEGTASADFDVSLVDAALARFVLQPPSAQDQLDRLVALSADLKAELLTFARSPRFSSALDAAAAKMGSTDIEPEAETIEMLEHFMLRQRFDDGRTLVEKFVDERPELSRSERAMLLDWVDPIEEVLQVERVDGQSLVATSVLNDLPYRVRSSAGLQVFRMMAPGSFVTLKLVPLMDEWLISGVMVPFPVELSQQVLSFAARRSMENPELVFRNPQTLEKAWEVQRKDRAEFLTFFGTDTVILPGAECREQLQAFRGEHAGVDASGQWEELGLPDDEPVAMIYDDLEGLGFFTNYHLILAGFANTGEIPRDEHAELLLSYLTDDSIGAGPLRRVAERYPDTVDRVYQQALGRRGFSWVRDGENLLREFKPFAAQEKPRIVPLTPRLVDHVRKHGMD</sequence>
<organism evidence="4 5">
    <name type="scientific">Kineosporia babensis</name>
    <dbReference type="NCBI Taxonomy" id="499548"/>
    <lineage>
        <taxon>Bacteria</taxon>
        <taxon>Bacillati</taxon>
        <taxon>Actinomycetota</taxon>
        <taxon>Actinomycetes</taxon>
        <taxon>Kineosporiales</taxon>
        <taxon>Kineosporiaceae</taxon>
        <taxon>Kineosporia</taxon>
    </lineage>
</organism>
<comment type="caution">
    <text evidence="4">The sequence shown here is derived from an EMBL/GenBank/DDBJ whole genome shotgun (WGS) entry which is preliminary data.</text>
</comment>
<keyword evidence="2" id="KW-0732">Signal</keyword>
<feature type="signal peptide" evidence="2">
    <location>
        <begin position="1"/>
        <end position="30"/>
    </location>
</feature>
<dbReference type="InterPro" id="IPR024047">
    <property type="entry name" value="MM3350-like_sf"/>
</dbReference>
<evidence type="ECO:0000313" key="5">
    <source>
        <dbReference type="Proteomes" id="UP001138997"/>
    </source>
</evidence>
<dbReference type="PANTHER" id="PTHR41878">
    <property type="entry name" value="LEXA REPRESSOR-RELATED"/>
    <property type="match status" value="1"/>
</dbReference>
<dbReference type="PANTHER" id="PTHR41878:SF1">
    <property type="entry name" value="TNPR PROTEIN"/>
    <property type="match status" value="1"/>
</dbReference>
<accession>A0A9X1NH75</accession>
<dbReference type="RefSeq" id="WP_231444703.1">
    <property type="nucleotide sequence ID" value="NZ_JAJOMB010000012.1"/>
</dbReference>
<dbReference type="Proteomes" id="UP001138997">
    <property type="component" value="Unassembled WGS sequence"/>
</dbReference>
<reference evidence="4" key="1">
    <citation type="submission" date="2021-11" db="EMBL/GenBank/DDBJ databases">
        <title>Streptomyces corallinus and Kineosporia corallina sp. nov., two new coral-derived marine actinobacteria.</title>
        <authorList>
            <person name="Buangrab K."/>
            <person name="Sutthacheep M."/>
            <person name="Yeemin T."/>
            <person name="Harunari E."/>
            <person name="Igarashi Y."/>
            <person name="Sripreechasak P."/>
            <person name="Kanchanasin P."/>
            <person name="Tanasupawat S."/>
            <person name="Phongsopitanun W."/>
        </authorList>
    </citation>
    <scope>NUCLEOTIDE SEQUENCE</scope>
    <source>
        <strain evidence="4">JCM 31032</strain>
    </source>
</reference>
<feature type="chain" id="PRO_5040889231" evidence="2">
    <location>
        <begin position="31"/>
        <end position="826"/>
    </location>
</feature>
<gene>
    <name evidence="4" type="ORF">LR394_21430</name>
</gene>
<dbReference type="AlphaFoldDB" id="A0A9X1NH75"/>
<evidence type="ECO:0000256" key="1">
    <source>
        <dbReference type="SAM" id="MobiDB-lite"/>
    </source>
</evidence>
<feature type="compositionally biased region" description="Basic residues" evidence="1">
    <location>
        <begin position="1"/>
        <end position="13"/>
    </location>
</feature>
<keyword evidence="5" id="KW-1185">Reference proteome</keyword>
<name>A0A9X1NH75_9ACTN</name>
<protein>
    <submittedName>
        <fullName evidence="4">Plasmid pRiA4b ORF-3 family protein</fullName>
    </submittedName>
</protein>
<dbReference type="Gene3D" id="3.10.290.30">
    <property type="entry name" value="MM3350-like"/>
    <property type="match status" value="1"/>
</dbReference>
<dbReference type="SUPFAM" id="SSF159941">
    <property type="entry name" value="MM3350-like"/>
    <property type="match status" value="1"/>
</dbReference>
<evidence type="ECO:0000259" key="3">
    <source>
        <dbReference type="Pfam" id="PF07929"/>
    </source>
</evidence>
<proteinExistence type="predicted"/>